<dbReference type="InterPro" id="IPR035468">
    <property type="entry name" value="SH3D21_SH3"/>
</dbReference>
<dbReference type="GeneTree" id="ENSGT00940000160627"/>
<feature type="domain" description="SH3" evidence="8">
    <location>
        <begin position="1"/>
        <end position="57"/>
    </location>
</feature>
<feature type="domain" description="SH3" evidence="8">
    <location>
        <begin position="173"/>
        <end position="234"/>
    </location>
</feature>
<dbReference type="Proteomes" id="UP000265000">
    <property type="component" value="Unplaced"/>
</dbReference>
<keyword evidence="6" id="KW-0175">Coiled coil</keyword>
<dbReference type="STRING" id="8078.ENSFHEP00000021325"/>
<evidence type="ECO:0000259" key="8">
    <source>
        <dbReference type="PROSITE" id="PS50002"/>
    </source>
</evidence>
<feature type="compositionally biased region" description="Basic and acidic residues" evidence="7">
    <location>
        <begin position="257"/>
        <end position="283"/>
    </location>
</feature>
<dbReference type="FunFam" id="2.30.30.40:FF:000072">
    <property type="entry name" value="Unconventional Myosin IB"/>
    <property type="match status" value="1"/>
</dbReference>
<dbReference type="AlphaFoldDB" id="A0A3Q2TWE7"/>
<dbReference type="PROSITE" id="PS50002">
    <property type="entry name" value="SH3"/>
    <property type="match status" value="3"/>
</dbReference>
<keyword evidence="1 5" id="KW-0728">SH3 domain</keyword>
<dbReference type="PRINTS" id="PR00499">
    <property type="entry name" value="P67PHOX"/>
</dbReference>
<keyword evidence="2" id="KW-0040">ANK repeat</keyword>
<evidence type="ECO:0000256" key="5">
    <source>
        <dbReference type="PROSITE-ProRule" id="PRU00192"/>
    </source>
</evidence>
<dbReference type="CTD" id="79729"/>
<feature type="region of interest" description="Disordered" evidence="7">
    <location>
        <begin position="239"/>
        <end position="395"/>
    </location>
</feature>
<accession>A0A3Q2TWE7</accession>
<dbReference type="InterPro" id="IPR001452">
    <property type="entry name" value="SH3_domain"/>
</dbReference>
<reference evidence="9" key="2">
    <citation type="submission" date="2025-09" db="UniProtKB">
        <authorList>
            <consortium name="Ensembl"/>
        </authorList>
    </citation>
    <scope>IDENTIFICATION</scope>
</reference>
<dbReference type="SMART" id="SM00326">
    <property type="entry name" value="SH3"/>
    <property type="match status" value="3"/>
</dbReference>
<dbReference type="InterPro" id="IPR050384">
    <property type="entry name" value="Endophilin_SH3RF"/>
</dbReference>
<dbReference type="PRINTS" id="PR00452">
    <property type="entry name" value="SH3DOMAIN"/>
</dbReference>
<evidence type="ECO:0000313" key="9">
    <source>
        <dbReference type="Ensembl" id="ENSFHEP00000021325.1"/>
    </source>
</evidence>
<protein>
    <recommendedName>
        <fullName evidence="4">Osteoclast-stimulating factor 1</fullName>
    </recommendedName>
</protein>
<dbReference type="Pfam" id="PF14604">
    <property type="entry name" value="SH3_9"/>
    <property type="match status" value="2"/>
</dbReference>
<evidence type="ECO:0000256" key="1">
    <source>
        <dbReference type="ARBA" id="ARBA00022443"/>
    </source>
</evidence>
<evidence type="ECO:0000313" key="10">
    <source>
        <dbReference type="Proteomes" id="UP000265000"/>
    </source>
</evidence>
<dbReference type="Pfam" id="PF07653">
    <property type="entry name" value="SH3_2"/>
    <property type="match status" value="1"/>
</dbReference>
<dbReference type="GO" id="GO:0007015">
    <property type="term" value="P:actin filament organization"/>
    <property type="evidence" value="ECO:0007669"/>
    <property type="project" value="TreeGrafter"/>
</dbReference>
<evidence type="ECO:0000256" key="3">
    <source>
        <dbReference type="ARBA" id="ARBA00037432"/>
    </source>
</evidence>
<evidence type="ECO:0000256" key="2">
    <source>
        <dbReference type="ARBA" id="ARBA00023043"/>
    </source>
</evidence>
<dbReference type="CDD" id="cd11873">
    <property type="entry name" value="SH3_CD2AP-like_1"/>
    <property type="match status" value="1"/>
</dbReference>
<dbReference type="GO" id="GO:0016477">
    <property type="term" value="P:cell migration"/>
    <property type="evidence" value="ECO:0007669"/>
    <property type="project" value="TreeGrafter"/>
</dbReference>
<feature type="compositionally biased region" description="Polar residues" evidence="7">
    <location>
        <begin position="361"/>
        <end position="372"/>
    </location>
</feature>
<dbReference type="CDD" id="cd12142">
    <property type="entry name" value="SH3_D21-like"/>
    <property type="match status" value="1"/>
</dbReference>
<proteinExistence type="predicted"/>
<sequence>MEVLVLLDFEANMGDELTLRTGDVIKNVTKAEEGWLQGELRGRRGLFPANFVKEIPVYLIGDGKREPRSIRRTKKGAQLRKCEVAFPYSPQNEDELELVVGEILEIIREIEDGWWMGIKNGKMGAFPSNFVKEIFVSPKDGKQNESKARPKLSDALFSKEISRQASVRNKAKNRVEYCQVMFDYKASAVDELELKQGDIVAIVTKETEDEGWWKGELNGRCGFFPDNFVMPLPELETLQSGTMSKPPARGTTIKVPAKKEGTAMDKNDQAKAKDDKPEQKDLRTNPPSKIKLPIMKPAPPPIKEKPAKLLPNATNGDAAPISPKQPEKDADQFDGLDVQTEKLSHPTANRAKPPQRRPPSALNTAQTENAAEQTDAAEPSTKMLQSDKPLGLQKVSENLPTLPAKPELPAKVPPPVLPAFPKPAVASKTVNNKDEGATVESLQAEIKELRMALELLQTRQEQDMQEVKEELREERNKRLALQEEVNSLKTNQ</sequence>
<evidence type="ECO:0000256" key="7">
    <source>
        <dbReference type="SAM" id="MobiDB-lite"/>
    </source>
</evidence>
<keyword evidence="10" id="KW-1185">Reference proteome</keyword>
<dbReference type="Gene3D" id="2.30.30.40">
    <property type="entry name" value="SH3 Domains"/>
    <property type="match status" value="3"/>
</dbReference>
<dbReference type="InterPro" id="IPR036028">
    <property type="entry name" value="SH3-like_dom_sf"/>
</dbReference>
<feature type="coiled-coil region" evidence="6">
    <location>
        <begin position="432"/>
        <end position="491"/>
    </location>
</feature>
<dbReference type="Ensembl" id="ENSFHET00000015790.1">
    <property type="protein sequence ID" value="ENSFHEP00000021325.1"/>
    <property type="gene ID" value="ENSFHEG00000000996.1"/>
</dbReference>
<evidence type="ECO:0000256" key="6">
    <source>
        <dbReference type="SAM" id="Coils"/>
    </source>
</evidence>
<organism evidence="9 10">
    <name type="scientific">Fundulus heteroclitus</name>
    <name type="common">Killifish</name>
    <name type="synonym">Mummichog</name>
    <dbReference type="NCBI Taxonomy" id="8078"/>
    <lineage>
        <taxon>Eukaryota</taxon>
        <taxon>Metazoa</taxon>
        <taxon>Chordata</taxon>
        <taxon>Craniata</taxon>
        <taxon>Vertebrata</taxon>
        <taxon>Euteleostomi</taxon>
        <taxon>Actinopterygii</taxon>
        <taxon>Neopterygii</taxon>
        <taxon>Teleostei</taxon>
        <taxon>Neoteleostei</taxon>
        <taxon>Acanthomorphata</taxon>
        <taxon>Ovalentaria</taxon>
        <taxon>Atherinomorphae</taxon>
        <taxon>Cyprinodontiformes</taxon>
        <taxon>Fundulidae</taxon>
        <taxon>Fundulus</taxon>
    </lineage>
</organism>
<dbReference type="PANTHER" id="PTHR14167">
    <property type="entry name" value="SH3 DOMAIN-CONTAINING"/>
    <property type="match status" value="1"/>
</dbReference>
<reference evidence="9" key="1">
    <citation type="submission" date="2025-08" db="UniProtKB">
        <authorList>
            <consortium name="Ensembl"/>
        </authorList>
    </citation>
    <scope>IDENTIFICATION</scope>
</reference>
<dbReference type="SUPFAM" id="SSF50044">
    <property type="entry name" value="SH3-domain"/>
    <property type="match status" value="3"/>
</dbReference>
<feature type="domain" description="SH3" evidence="8">
    <location>
        <begin position="77"/>
        <end position="136"/>
    </location>
</feature>
<evidence type="ECO:0000256" key="4">
    <source>
        <dbReference type="ARBA" id="ARBA00040640"/>
    </source>
</evidence>
<comment type="function">
    <text evidence="3">Induces bone resorption, acting probably through a signaling cascade which results in the secretion of factor(s) enhancing osteoclast formation and activity.</text>
</comment>
<dbReference type="OrthoDB" id="73680at2759"/>
<dbReference type="PANTHER" id="PTHR14167:SF6">
    <property type="entry name" value="SH3 DOMAIN-CONTAINING KINASE-BINDING PROTEIN 1"/>
    <property type="match status" value="1"/>
</dbReference>
<dbReference type="GeneID" id="105937451"/>
<name>A0A3Q2TWE7_FUNHE</name>